<comment type="caution">
    <text evidence="1">The sequence shown here is derived from an EMBL/GenBank/DDBJ whole genome shotgun (WGS) entry which is preliminary data.</text>
</comment>
<evidence type="ECO:0008006" key="3">
    <source>
        <dbReference type="Google" id="ProtNLM"/>
    </source>
</evidence>
<dbReference type="NCBIfam" id="NF041278">
    <property type="entry name" value="CmcJ_NvfI_EfuI"/>
    <property type="match status" value="1"/>
</dbReference>
<evidence type="ECO:0000313" key="1">
    <source>
        <dbReference type="EMBL" id="EGK73597.1"/>
    </source>
</evidence>
<dbReference type="AlphaFoldDB" id="F5R7M0"/>
<protein>
    <recommendedName>
        <fullName evidence="3">Methyltransferase</fullName>
    </recommendedName>
</protein>
<dbReference type="eggNOG" id="ENOG502Z9FC">
    <property type="taxonomic scope" value="Bacteria"/>
</dbReference>
<dbReference type="RefSeq" id="WP_008057989.1">
    <property type="nucleotide sequence ID" value="NZ_AFHG01000028.1"/>
</dbReference>
<dbReference type="STRING" id="1000565.METUNv1_00228"/>
<accession>F5R7M0</accession>
<sequence>MNPPHLRFPHTDTARLARTTGGLDYLHDSAGMPFNYMYPPPDGEPWENCSYRTHVVDIVDARPAAHHFTLERHGFELQTVPDALDDVSDDARIRARYYPQVEAIACDATGGARALCFDHQIRRRSREERQLTFGRQNAQPSAVGRVHNDYSEASGQLRLARVLGDEAARAAVRRFAVVNVWRSLIEPVFDAPLALCDARSVMAQDLVAAEIRYPERSGEIYVLKHSPRHRWHYFSGMTTREVLVFKQYDSQASGVSRFTPHAAFLDPAAPGDAPLRASIEARCLVLFD</sequence>
<evidence type="ECO:0000313" key="2">
    <source>
        <dbReference type="Proteomes" id="UP000005019"/>
    </source>
</evidence>
<dbReference type="Proteomes" id="UP000005019">
    <property type="component" value="Unassembled WGS sequence"/>
</dbReference>
<dbReference type="PANTHER" id="PTHR34598:SF3">
    <property type="entry name" value="OXIDOREDUCTASE AN1597"/>
    <property type="match status" value="1"/>
</dbReference>
<name>F5R7M0_METUF</name>
<gene>
    <name evidence="1" type="ORF">METUNv1_00228</name>
</gene>
<proteinExistence type="predicted"/>
<organism evidence="1 2">
    <name type="scientific">Methyloversatilis universalis (strain ATCC BAA-1314 / DSM 25237 / JCM 13912 / CCUG 52030 / FAM5)</name>
    <dbReference type="NCBI Taxonomy" id="1000565"/>
    <lineage>
        <taxon>Bacteria</taxon>
        <taxon>Pseudomonadati</taxon>
        <taxon>Pseudomonadota</taxon>
        <taxon>Betaproteobacteria</taxon>
        <taxon>Nitrosomonadales</taxon>
        <taxon>Sterolibacteriaceae</taxon>
        <taxon>Methyloversatilis</taxon>
    </lineage>
</organism>
<dbReference type="EMBL" id="AFHG01000028">
    <property type="protein sequence ID" value="EGK73597.1"/>
    <property type="molecule type" value="Genomic_DNA"/>
</dbReference>
<dbReference type="GO" id="GO:0016491">
    <property type="term" value="F:oxidoreductase activity"/>
    <property type="evidence" value="ECO:0007669"/>
    <property type="project" value="InterPro"/>
</dbReference>
<dbReference type="InterPro" id="IPR044053">
    <property type="entry name" value="AsaB-like"/>
</dbReference>
<keyword evidence="2" id="KW-1185">Reference proteome</keyword>
<reference evidence="1 2" key="1">
    <citation type="journal article" date="2011" name="J. Bacteriol.">
        <title>Genome sequence of Methyloversatilis universalis FAM5T, a methylotrophic representative of the order Rhodocyclales.</title>
        <authorList>
            <person name="Kittichotirat W."/>
            <person name="Good N.M."/>
            <person name="Hall R."/>
            <person name="Bringel F."/>
            <person name="Lajus A."/>
            <person name="Medigue C."/>
            <person name="Smalley N.E."/>
            <person name="Beck D."/>
            <person name="Bumgarner R."/>
            <person name="Vuilleumier S."/>
            <person name="Kalyuzhnaya M.G."/>
        </authorList>
    </citation>
    <scope>NUCLEOTIDE SEQUENCE [LARGE SCALE GENOMIC DNA]</scope>
    <source>
        <strain evidence="2">ATCC BAA-1314 / JCM 13912 / FAM5</strain>
    </source>
</reference>
<dbReference type="PANTHER" id="PTHR34598">
    <property type="entry name" value="BLL6449 PROTEIN"/>
    <property type="match status" value="1"/>
</dbReference>
<dbReference type="OrthoDB" id="7052511at2"/>